<organism evidence="2 3">
    <name type="scientific">Gnomoniopsis smithogilvyi</name>
    <dbReference type="NCBI Taxonomy" id="1191159"/>
    <lineage>
        <taxon>Eukaryota</taxon>
        <taxon>Fungi</taxon>
        <taxon>Dikarya</taxon>
        <taxon>Ascomycota</taxon>
        <taxon>Pezizomycotina</taxon>
        <taxon>Sordariomycetes</taxon>
        <taxon>Sordariomycetidae</taxon>
        <taxon>Diaporthales</taxon>
        <taxon>Gnomoniaceae</taxon>
        <taxon>Gnomoniopsis</taxon>
    </lineage>
</organism>
<name>A0A9W9CW28_9PEZI</name>
<dbReference type="Proteomes" id="UP001140453">
    <property type="component" value="Unassembled WGS sequence"/>
</dbReference>
<proteinExistence type="predicted"/>
<evidence type="ECO:0000256" key="1">
    <source>
        <dbReference type="SAM" id="MobiDB-lite"/>
    </source>
</evidence>
<gene>
    <name evidence="2" type="primary">CYC2</name>
    <name evidence="2" type="ORF">N0V93_006814</name>
</gene>
<sequence>MGNPGLLRLTATPSPLPTNDAAVAAAWRHGLWSVEVKQPQLQIARHYTPLPGQAAAAGQLQFYAWGKEEEEEGRRKVVFLAGGTGVAPALQAGEYALGREGVNVEILWANRSGVDCAGCQRLPAERSGWFSSGVGPVDERHLEEEPSAVVRQIRELQAGYEEKGRKLEVKCAVDEEGSIVKARNIMDAVGEFGPLQGLSSPSCHFHSQQQLKHSTEESDVSNSGDNGDERNNAAPTCTCKGEGVKGKNLFIVSGPDGFVSAYVGPKVWADGGERQGPVGGVVSALMQGNPEIWKDWLILKQ</sequence>
<dbReference type="OrthoDB" id="10253744at2759"/>
<evidence type="ECO:0000313" key="3">
    <source>
        <dbReference type="Proteomes" id="UP001140453"/>
    </source>
</evidence>
<dbReference type="AlphaFoldDB" id="A0A9W9CW28"/>
<dbReference type="EMBL" id="JAPEVB010000004">
    <property type="protein sequence ID" value="KAJ4389347.1"/>
    <property type="molecule type" value="Genomic_DNA"/>
</dbReference>
<dbReference type="InterPro" id="IPR039261">
    <property type="entry name" value="FNR_nucleotide-bd"/>
</dbReference>
<reference evidence="2" key="1">
    <citation type="submission" date="2022-10" db="EMBL/GenBank/DDBJ databases">
        <title>Tapping the CABI collections for fungal endophytes: first genome assemblies for Collariella, Neodidymelliopsis, Ascochyta clinopodiicola, Didymella pomorum, Didymosphaeria variabile, Neocosmospora piperis and Neocucurbitaria cava.</title>
        <authorList>
            <person name="Hill R."/>
        </authorList>
    </citation>
    <scope>NUCLEOTIDE SEQUENCE</scope>
    <source>
        <strain evidence="2">IMI 355082</strain>
    </source>
</reference>
<evidence type="ECO:0000313" key="2">
    <source>
        <dbReference type="EMBL" id="KAJ4389347.1"/>
    </source>
</evidence>
<feature type="region of interest" description="Disordered" evidence="1">
    <location>
        <begin position="201"/>
        <end position="234"/>
    </location>
</feature>
<feature type="compositionally biased region" description="Polar residues" evidence="1">
    <location>
        <begin position="201"/>
        <end position="212"/>
    </location>
</feature>
<accession>A0A9W9CW28</accession>
<dbReference type="SUPFAM" id="SSF52343">
    <property type="entry name" value="Ferredoxin reductase-like, C-terminal NADP-linked domain"/>
    <property type="match status" value="1"/>
</dbReference>
<protein>
    <submittedName>
        <fullName evidence="2">Mitochondrial peripheral inner membrane protein</fullName>
    </submittedName>
</protein>
<comment type="caution">
    <text evidence="2">The sequence shown here is derived from an EMBL/GenBank/DDBJ whole genome shotgun (WGS) entry which is preliminary data.</text>
</comment>
<keyword evidence="3" id="KW-1185">Reference proteome</keyword>
<dbReference type="Gene3D" id="3.40.50.80">
    <property type="entry name" value="Nucleotide-binding domain of ferredoxin-NADP reductase (FNR) module"/>
    <property type="match status" value="1"/>
</dbReference>